<feature type="region of interest" description="Disordered" evidence="1">
    <location>
        <begin position="154"/>
        <end position="184"/>
    </location>
</feature>
<organism evidence="2 3">
    <name type="scientific">Ascodesmis nigricans</name>
    <dbReference type="NCBI Taxonomy" id="341454"/>
    <lineage>
        <taxon>Eukaryota</taxon>
        <taxon>Fungi</taxon>
        <taxon>Dikarya</taxon>
        <taxon>Ascomycota</taxon>
        <taxon>Pezizomycotina</taxon>
        <taxon>Pezizomycetes</taxon>
        <taxon>Pezizales</taxon>
        <taxon>Ascodesmidaceae</taxon>
        <taxon>Ascodesmis</taxon>
    </lineage>
</organism>
<feature type="compositionally biased region" description="Low complexity" evidence="1">
    <location>
        <begin position="106"/>
        <end position="123"/>
    </location>
</feature>
<evidence type="ECO:0000313" key="2">
    <source>
        <dbReference type="EMBL" id="TGZ79261.1"/>
    </source>
</evidence>
<reference evidence="2 3" key="1">
    <citation type="submission" date="2019-04" db="EMBL/GenBank/DDBJ databases">
        <title>Comparative genomics and transcriptomics to analyze fruiting body development in filamentous ascomycetes.</title>
        <authorList>
            <consortium name="DOE Joint Genome Institute"/>
            <person name="Lutkenhaus R."/>
            <person name="Traeger S."/>
            <person name="Breuer J."/>
            <person name="Kuo A."/>
            <person name="Lipzen A."/>
            <person name="Pangilinan J."/>
            <person name="Dilworth D."/>
            <person name="Sandor L."/>
            <person name="Poggeler S."/>
            <person name="Barry K."/>
            <person name="Grigoriev I.V."/>
            <person name="Nowrousian M."/>
        </authorList>
    </citation>
    <scope>NUCLEOTIDE SEQUENCE [LARGE SCALE GENOMIC DNA]</scope>
    <source>
        <strain evidence="2 3">CBS 389.68</strain>
    </source>
</reference>
<protein>
    <submittedName>
        <fullName evidence="2">Uncharacterized protein</fullName>
    </submittedName>
</protein>
<accession>A0A4S2MPY7</accession>
<dbReference type="AlphaFoldDB" id="A0A4S2MPY7"/>
<dbReference type="InParanoid" id="A0A4S2MPY7"/>
<sequence>MSQTPTAAPLIPAKQGGFMSHKQDEYKTATPVEVSKTSTFYISNDSRPLWFITTAILWKYEELASPLSRSGSTSSIFFLFLFSKFFGSSPHLLISPSPQLLHTTNPSSQFTPSPPAAATATYLSSPPLPPVPAPPAPPAATHLPIITSPPLLPPPSPPAVPNAKSSPKISKTRSNGNPQAPPQWRYGTTTISLYYNMRDIVRTEYFTLKQELGEDGKPNWTNFFAHVRVLERGFKFCDLYPMTHCCRWSPYTGSDHGSHQPLNLQHIYHFPETLSFAPPPPELGDHGHRLGLPRHLEKARRIHSIQRSDAILRVYRDEVGKAMAEAAMAVEVEVEIAITVPLP</sequence>
<gene>
    <name evidence="2" type="ORF">EX30DRAFT_373212</name>
</gene>
<dbReference type="EMBL" id="ML220133">
    <property type="protein sequence ID" value="TGZ79261.1"/>
    <property type="molecule type" value="Genomic_DNA"/>
</dbReference>
<feature type="region of interest" description="Disordered" evidence="1">
    <location>
        <begin position="104"/>
        <end position="123"/>
    </location>
</feature>
<name>A0A4S2MPY7_9PEZI</name>
<evidence type="ECO:0000313" key="3">
    <source>
        <dbReference type="Proteomes" id="UP000298138"/>
    </source>
</evidence>
<evidence type="ECO:0000256" key="1">
    <source>
        <dbReference type="SAM" id="MobiDB-lite"/>
    </source>
</evidence>
<dbReference type="Proteomes" id="UP000298138">
    <property type="component" value="Unassembled WGS sequence"/>
</dbReference>
<proteinExistence type="predicted"/>
<keyword evidence="3" id="KW-1185">Reference proteome</keyword>